<proteinExistence type="predicted"/>
<dbReference type="EMBL" id="JANRMS010000322">
    <property type="protein sequence ID" value="KAJ3541950.1"/>
    <property type="molecule type" value="Genomic_DNA"/>
</dbReference>
<organism evidence="1 2">
    <name type="scientific">Fusarium decemcellulare</name>
    <dbReference type="NCBI Taxonomy" id="57161"/>
    <lineage>
        <taxon>Eukaryota</taxon>
        <taxon>Fungi</taxon>
        <taxon>Dikarya</taxon>
        <taxon>Ascomycota</taxon>
        <taxon>Pezizomycotina</taxon>
        <taxon>Sordariomycetes</taxon>
        <taxon>Hypocreomycetidae</taxon>
        <taxon>Hypocreales</taxon>
        <taxon>Nectriaceae</taxon>
        <taxon>Fusarium</taxon>
        <taxon>Fusarium decemcellulare species complex</taxon>
    </lineage>
</organism>
<evidence type="ECO:0000313" key="2">
    <source>
        <dbReference type="Proteomes" id="UP001148629"/>
    </source>
</evidence>
<reference evidence="1" key="1">
    <citation type="submission" date="2022-08" db="EMBL/GenBank/DDBJ databases">
        <title>Genome Sequence of Fusarium decemcellulare.</title>
        <authorList>
            <person name="Buettner E."/>
        </authorList>
    </citation>
    <scope>NUCLEOTIDE SEQUENCE</scope>
    <source>
        <strain evidence="1">Babe19</strain>
    </source>
</reference>
<protein>
    <submittedName>
        <fullName evidence="1">Uncharacterized protein</fullName>
    </submittedName>
</protein>
<sequence>MASKDEIPITNEGMGKPLSATNQVLTAGATVTQDFRPVRNVCAHLNAFHAYADDPKRFVETNHYCAHLNDDVRQCLLYDSDEQNARLIGIEYMITPKLYDTLPQDERKLWHSHVYEVKSGMLIMPNRAVPGPAWQIAENMEMDQVVHLYGKVYHLWQTDRGDTLPLGPPKLMTSYTADGQFDFEKHVGERDRRFGTDYKQKQEARKDIPVPVIHQGKFGCGPSLEELMSRPCAKPFLPYRNMPQSSAPAEARDSTDALLAGKGEEQGRSLQFCNNWT</sequence>
<keyword evidence="2" id="KW-1185">Reference proteome</keyword>
<gene>
    <name evidence="1" type="ORF">NM208_g4356</name>
</gene>
<comment type="caution">
    <text evidence="1">The sequence shown here is derived from an EMBL/GenBank/DDBJ whole genome shotgun (WGS) entry which is preliminary data.</text>
</comment>
<dbReference type="Proteomes" id="UP001148629">
    <property type="component" value="Unassembled WGS sequence"/>
</dbReference>
<evidence type="ECO:0000313" key="1">
    <source>
        <dbReference type="EMBL" id="KAJ3541950.1"/>
    </source>
</evidence>
<name>A0ACC1SL65_9HYPO</name>
<accession>A0ACC1SL65</accession>